<feature type="non-terminal residue" evidence="1">
    <location>
        <position position="1"/>
    </location>
</feature>
<organism evidence="1">
    <name type="scientific">marine sediment metagenome</name>
    <dbReference type="NCBI Taxonomy" id="412755"/>
    <lineage>
        <taxon>unclassified sequences</taxon>
        <taxon>metagenomes</taxon>
        <taxon>ecological metagenomes</taxon>
    </lineage>
</organism>
<comment type="caution">
    <text evidence="1">The sequence shown here is derived from an EMBL/GenBank/DDBJ whole genome shotgun (WGS) entry which is preliminary data.</text>
</comment>
<dbReference type="EMBL" id="BARW01004475">
    <property type="protein sequence ID" value="GAI63499.1"/>
    <property type="molecule type" value="Genomic_DNA"/>
</dbReference>
<gene>
    <name evidence="1" type="ORF">S12H4_10457</name>
</gene>
<reference evidence="1" key="1">
    <citation type="journal article" date="2014" name="Front. Microbiol.">
        <title>High frequency of phylogenetically diverse reductive dehalogenase-homologous genes in deep subseafloor sedimentary metagenomes.</title>
        <authorList>
            <person name="Kawai M."/>
            <person name="Futagami T."/>
            <person name="Toyoda A."/>
            <person name="Takaki Y."/>
            <person name="Nishi S."/>
            <person name="Hori S."/>
            <person name="Arai W."/>
            <person name="Tsubouchi T."/>
            <person name="Morono Y."/>
            <person name="Uchiyama I."/>
            <person name="Ito T."/>
            <person name="Fujiyama A."/>
            <person name="Inagaki F."/>
            <person name="Takami H."/>
        </authorList>
    </citation>
    <scope>NUCLEOTIDE SEQUENCE</scope>
    <source>
        <strain evidence="1">Expedition CK06-06</strain>
    </source>
</reference>
<name>X1S6U2_9ZZZZ</name>
<evidence type="ECO:0000313" key="1">
    <source>
        <dbReference type="EMBL" id="GAI63499.1"/>
    </source>
</evidence>
<sequence length="155" mass="16851">IGKYVPAPGPALTIDPLPCTFDRAVKMIADISTGNVFFWINNDLGANYDSGKLSCGINAGAEGKNLVMDMAGTDVMISTLTGPYPVHIEMTFWKVGSTLQFRGESLVCRNGTNLTFDTFGGVYNVAGPYTRFDFKNGPMQPMGGEFQFFESVYAF</sequence>
<dbReference type="AlphaFoldDB" id="X1S6U2"/>
<protein>
    <submittedName>
        <fullName evidence="1">Uncharacterized protein</fullName>
    </submittedName>
</protein>
<proteinExistence type="predicted"/>
<accession>X1S6U2</accession>